<evidence type="ECO:0000313" key="5">
    <source>
        <dbReference type="Proteomes" id="UP000050786"/>
    </source>
</evidence>
<organism evidence="4 5">
    <name type="scientific">Ruegeria atlantica</name>
    <dbReference type="NCBI Taxonomy" id="81569"/>
    <lineage>
        <taxon>Bacteria</taxon>
        <taxon>Pseudomonadati</taxon>
        <taxon>Pseudomonadota</taxon>
        <taxon>Alphaproteobacteria</taxon>
        <taxon>Rhodobacterales</taxon>
        <taxon>Roseobacteraceae</taxon>
        <taxon>Ruegeria</taxon>
    </lineage>
</organism>
<proteinExistence type="inferred from homology"/>
<dbReference type="EMBL" id="CYPS01000052">
    <property type="protein sequence ID" value="CUH44596.1"/>
    <property type="molecule type" value="Genomic_DNA"/>
</dbReference>
<dbReference type="Proteomes" id="UP000050786">
    <property type="component" value="Unassembled WGS sequence"/>
</dbReference>
<dbReference type="PANTHER" id="PTHR44196">
    <property type="entry name" value="DEHYDROGENASE/REDUCTASE SDR FAMILY MEMBER 7B"/>
    <property type="match status" value="1"/>
</dbReference>
<protein>
    <submittedName>
        <fullName evidence="4">1-deoxy-11-beta-hydroxypentalenate dehydrogenase</fullName>
        <ecNumber evidence="4">1.1.1.340</ecNumber>
    </submittedName>
</protein>
<keyword evidence="5" id="KW-1185">Reference proteome</keyword>
<dbReference type="Gene3D" id="3.40.50.720">
    <property type="entry name" value="NAD(P)-binding Rossmann-like Domain"/>
    <property type="match status" value="1"/>
</dbReference>
<dbReference type="InterPro" id="IPR036291">
    <property type="entry name" value="NAD(P)-bd_dom_sf"/>
</dbReference>
<accession>A0A0N7LP95</accession>
<dbReference type="InterPro" id="IPR020904">
    <property type="entry name" value="Sc_DH/Rdtase_CS"/>
</dbReference>
<evidence type="ECO:0000256" key="2">
    <source>
        <dbReference type="ARBA" id="ARBA00023002"/>
    </source>
</evidence>
<dbReference type="PRINTS" id="PR00081">
    <property type="entry name" value="GDHRDH"/>
</dbReference>
<dbReference type="CDD" id="cd05233">
    <property type="entry name" value="SDR_c"/>
    <property type="match status" value="1"/>
</dbReference>
<dbReference type="PROSITE" id="PS00061">
    <property type="entry name" value="ADH_SHORT"/>
    <property type="match status" value="1"/>
</dbReference>
<comment type="similarity">
    <text evidence="1 3">Belongs to the short-chain dehydrogenases/reductases (SDR) family.</text>
</comment>
<dbReference type="GO" id="GO:0016020">
    <property type="term" value="C:membrane"/>
    <property type="evidence" value="ECO:0007669"/>
    <property type="project" value="TreeGrafter"/>
</dbReference>
<reference evidence="5" key="1">
    <citation type="submission" date="2015-09" db="EMBL/GenBank/DDBJ databases">
        <authorList>
            <person name="Rodrigo-Torres L."/>
            <person name="Arahal D.R."/>
        </authorList>
    </citation>
    <scope>NUCLEOTIDE SEQUENCE [LARGE SCALE GENOMIC DNA]</scope>
    <source>
        <strain evidence="5">CECT 4293</strain>
    </source>
</reference>
<dbReference type="RefSeq" id="WP_058274575.1">
    <property type="nucleotide sequence ID" value="NZ_CYPS01000052.1"/>
</dbReference>
<dbReference type="AlphaFoldDB" id="A0A0N7LP95"/>
<dbReference type="Pfam" id="PF00106">
    <property type="entry name" value="adh_short"/>
    <property type="match status" value="1"/>
</dbReference>
<dbReference type="PANTHER" id="PTHR44196:SF1">
    <property type="entry name" value="DEHYDROGENASE_REDUCTASE SDR FAMILY MEMBER 7B"/>
    <property type="match status" value="1"/>
</dbReference>
<dbReference type="SUPFAM" id="SSF51735">
    <property type="entry name" value="NAD(P)-binding Rossmann-fold domains"/>
    <property type="match status" value="1"/>
</dbReference>
<name>A0A0N7LP95_9RHOB</name>
<dbReference type="PRINTS" id="PR00080">
    <property type="entry name" value="SDRFAMILY"/>
</dbReference>
<gene>
    <name evidence="4" type="primary">ptlF</name>
    <name evidence="4" type="ORF">RUM4293_03502</name>
</gene>
<evidence type="ECO:0000256" key="3">
    <source>
        <dbReference type="RuleBase" id="RU000363"/>
    </source>
</evidence>
<dbReference type="InterPro" id="IPR002347">
    <property type="entry name" value="SDR_fam"/>
</dbReference>
<dbReference type="GO" id="GO:0016491">
    <property type="term" value="F:oxidoreductase activity"/>
    <property type="evidence" value="ECO:0007669"/>
    <property type="project" value="UniProtKB-KW"/>
</dbReference>
<sequence>MDLKNKTIIITGGARGIGAALAIRFAKEGAKVVVADLDEGAARATAAAIDGLGVACDVTKEADVQALVKQTEQHFGPVDMFCSNAGVCLGEPSHSASASNDTWGLCWDVHVMAHVYAARAVLPGMIERGSGYLLQMSSAAGLLSQIGDAAYSATKHAALGFAESVAITHGGDGIKVSVICPQYVATPMLGYADKGASSDLPGVITPEALAETVVEGVAQESFLILPHADVAQFIQFKSANYDKWLGAMRKLRSKIVDEIGSTDLETMHKLV</sequence>
<evidence type="ECO:0000256" key="1">
    <source>
        <dbReference type="ARBA" id="ARBA00006484"/>
    </source>
</evidence>
<dbReference type="EC" id="1.1.1.340" evidence="4"/>
<evidence type="ECO:0000313" key="4">
    <source>
        <dbReference type="EMBL" id="CUH44596.1"/>
    </source>
</evidence>
<keyword evidence="2 4" id="KW-0560">Oxidoreductase</keyword>